<keyword evidence="2" id="KW-1185">Reference proteome</keyword>
<proteinExistence type="predicted"/>
<protein>
    <submittedName>
        <fullName evidence="1">Uncharacterized protein</fullName>
    </submittedName>
</protein>
<accession>D3G1F2</accession>
<gene>
    <name evidence="1" type="ordered locus">BpOF4_20914</name>
</gene>
<name>D3G1F2_ALKPO</name>
<dbReference type="RefSeq" id="WP_012961089.1">
    <property type="nucleotide sequence ID" value="NC_013792.1"/>
</dbReference>
<keyword evidence="1" id="KW-0614">Plasmid</keyword>
<dbReference type="EMBL" id="CP001879">
    <property type="protein sequence ID" value="ADC52178.1"/>
    <property type="molecule type" value="Genomic_DNA"/>
</dbReference>
<sequence>MSFIFYIDGNYFRTKKLEGISFNNMEINNVYLIPNEVLDYTDLQLENDYKFYEATEIEKYKKYTIVIGPVIREAINDDTKVTLKLNTNEFSFYWD</sequence>
<reference evidence="1 2" key="1">
    <citation type="journal article" date="2011" name="Environ. Microbiol.">
        <title>Genome of alkaliphilic Bacillus pseudofirmus OF4 reveals adaptations that support the ability to grow in an external pH range from 7.5 to 11.4.</title>
        <authorList>
            <person name="Janto B."/>
            <person name="Ahmed A."/>
            <person name="Ito M."/>
            <person name="Liu J."/>
            <person name="Hicks D.B."/>
            <person name="Pagni S."/>
            <person name="Fackelmayer O.J."/>
            <person name="Smith T.A."/>
            <person name="Earl J."/>
            <person name="Elbourne L.D."/>
            <person name="Hassan K."/>
            <person name="Paulsen I.T."/>
            <person name="Kolsto A.B."/>
            <person name="Tourasse N.J."/>
            <person name="Ehrlich G.D."/>
            <person name="Boissy R."/>
            <person name="Ivey D.M."/>
            <person name="Li G."/>
            <person name="Xue Y."/>
            <person name="Ma Y."/>
            <person name="Hu F.Z."/>
            <person name="Krulwich T.A."/>
        </authorList>
    </citation>
    <scope>NUCLEOTIDE SEQUENCE [LARGE SCALE GENOMIC DNA]</scope>
    <source>
        <strain evidence="2">ATCC BAA-2126 / JCM 17055 / OF4</strain>
    </source>
</reference>
<dbReference type="AlphaFoldDB" id="D3G1F2"/>
<organism evidence="1 2">
    <name type="scientific">Alkalihalophilus pseudofirmus (strain ATCC BAA-2126 / JCM 17055 / OF4)</name>
    <name type="common">Bacillus pseudofirmus</name>
    <dbReference type="NCBI Taxonomy" id="398511"/>
    <lineage>
        <taxon>Bacteria</taxon>
        <taxon>Bacillati</taxon>
        <taxon>Bacillota</taxon>
        <taxon>Bacilli</taxon>
        <taxon>Bacillales</taxon>
        <taxon>Bacillaceae</taxon>
        <taxon>Alkalihalophilus</taxon>
    </lineage>
</organism>
<dbReference type="KEGG" id="bpf:BpOF4_20914"/>
<evidence type="ECO:0000313" key="2">
    <source>
        <dbReference type="Proteomes" id="UP000001544"/>
    </source>
</evidence>
<dbReference type="Proteomes" id="UP000001544">
    <property type="component" value="Plasmid pBpOF4-01"/>
</dbReference>
<dbReference type="HOGENOM" id="CLU_2367012_0_0_9"/>
<geneLocation type="plasmid" evidence="1 2">
    <name>pBpOF4-01</name>
</geneLocation>
<evidence type="ECO:0000313" key="1">
    <source>
        <dbReference type="EMBL" id="ADC52178.1"/>
    </source>
</evidence>